<gene>
    <name evidence="2" type="ORF">SKAU_G00086930</name>
</gene>
<reference evidence="2" key="1">
    <citation type="journal article" date="2023" name="Science">
        <title>Genome structures resolve the early diversification of teleost fishes.</title>
        <authorList>
            <person name="Parey E."/>
            <person name="Louis A."/>
            <person name="Montfort J."/>
            <person name="Bouchez O."/>
            <person name="Roques C."/>
            <person name="Iampietro C."/>
            <person name="Lluch J."/>
            <person name="Castinel A."/>
            <person name="Donnadieu C."/>
            <person name="Desvignes T."/>
            <person name="Floi Bucao C."/>
            <person name="Jouanno E."/>
            <person name="Wen M."/>
            <person name="Mejri S."/>
            <person name="Dirks R."/>
            <person name="Jansen H."/>
            <person name="Henkel C."/>
            <person name="Chen W.J."/>
            <person name="Zahm M."/>
            <person name="Cabau C."/>
            <person name="Klopp C."/>
            <person name="Thompson A.W."/>
            <person name="Robinson-Rechavi M."/>
            <person name="Braasch I."/>
            <person name="Lecointre G."/>
            <person name="Bobe J."/>
            <person name="Postlethwait J.H."/>
            <person name="Berthelot C."/>
            <person name="Roest Crollius H."/>
            <person name="Guiguen Y."/>
        </authorList>
    </citation>
    <scope>NUCLEOTIDE SEQUENCE</scope>
    <source>
        <strain evidence="2">WJC10195</strain>
    </source>
</reference>
<evidence type="ECO:0000313" key="2">
    <source>
        <dbReference type="EMBL" id="KAJ8368665.1"/>
    </source>
</evidence>
<feature type="compositionally biased region" description="Pro residues" evidence="1">
    <location>
        <begin position="32"/>
        <end position="46"/>
    </location>
</feature>
<feature type="compositionally biased region" description="Basic and acidic residues" evidence="1">
    <location>
        <begin position="111"/>
        <end position="121"/>
    </location>
</feature>
<feature type="compositionally biased region" description="Polar residues" evidence="1">
    <location>
        <begin position="64"/>
        <end position="85"/>
    </location>
</feature>
<dbReference type="EMBL" id="JAINUF010000003">
    <property type="protein sequence ID" value="KAJ8368665.1"/>
    <property type="molecule type" value="Genomic_DNA"/>
</dbReference>
<comment type="caution">
    <text evidence="2">The sequence shown here is derived from an EMBL/GenBank/DDBJ whole genome shotgun (WGS) entry which is preliminary data.</text>
</comment>
<protein>
    <submittedName>
        <fullName evidence="2">Uncharacterized protein</fullName>
    </submittedName>
</protein>
<accession>A0A9Q1FWS7</accession>
<proteinExistence type="predicted"/>
<evidence type="ECO:0000313" key="3">
    <source>
        <dbReference type="Proteomes" id="UP001152622"/>
    </source>
</evidence>
<keyword evidence="3" id="KW-1185">Reference proteome</keyword>
<feature type="region of interest" description="Disordered" evidence="1">
    <location>
        <begin position="156"/>
        <end position="218"/>
    </location>
</feature>
<organism evidence="2 3">
    <name type="scientific">Synaphobranchus kaupii</name>
    <name type="common">Kaup's arrowtooth eel</name>
    <dbReference type="NCBI Taxonomy" id="118154"/>
    <lineage>
        <taxon>Eukaryota</taxon>
        <taxon>Metazoa</taxon>
        <taxon>Chordata</taxon>
        <taxon>Craniata</taxon>
        <taxon>Vertebrata</taxon>
        <taxon>Euteleostomi</taxon>
        <taxon>Actinopterygii</taxon>
        <taxon>Neopterygii</taxon>
        <taxon>Teleostei</taxon>
        <taxon>Anguilliformes</taxon>
        <taxon>Synaphobranchidae</taxon>
        <taxon>Synaphobranchus</taxon>
    </lineage>
</organism>
<sequence length="253" mass="26987">MTPAAQQEGCPGGSHCVERSLADSAVNKTGPPNRPPTPNPHPQPPTPHHRPSAPSRAPAAGTASLHTPSRAGTPTDASRNITAVRTQALVGSYSPGPRRRSATSPFNSMSVRDENDSEPSREVGAAGVRDEGCREMWREVADVCFCQNNLVEIFTSSTGPKLGQRRRKGLGADPPPDSAPSSPGPSGSCPVRLSPTWGPRLAPDQPHAAGDVARREPGHVVTLRQETNVERVQTAAFHSQWNAVDYKRHCFPE</sequence>
<name>A0A9Q1FWS7_SYNKA</name>
<evidence type="ECO:0000256" key="1">
    <source>
        <dbReference type="SAM" id="MobiDB-lite"/>
    </source>
</evidence>
<feature type="region of interest" description="Disordered" evidence="1">
    <location>
        <begin position="1"/>
        <end position="129"/>
    </location>
</feature>
<dbReference type="AlphaFoldDB" id="A0A9Q1FWS7"/>
<feature type="compositionally biased region" description="Low complexity" evidence="1">
    <location>
        <begin position="179"/>
        <end position="188"/>
    </location>
</feature>
<dbReference type="Proteomes" id="UP001152622">
    <property type="component" value="Chromosome 3"/>
</dbReference>